<keyword evidence="4" id="KW-1185">Reference proteome</keyword>
<evidence type="ECO:0000256" key="1">
    <source>
        <dbReference type="ARBA" id="ARBA00008061"/>
    </source>
</evidence>
<reference evidence="3" key="2">
    <citation type="journal article" date="2023" name="IMA Fungus">
        <title>Comparative genomic study of the Penicillium genus elucidates a diverse pangenome and 15 lateral gene transfer events.</title>
        <authorList>
            <person name="Petersen C."/>
            <person name="Sorensen T."/>
            <person name="Nielsen M.R."/>
            <person name="Sondergaard T.E."/>
            <person name="Sorensen J.L."/>
            <person name="Fitzpatrick D.A."/>
            <person name="Frisvad J.C."/>
            <person name="Nielsen K.L."/>
        </authorList>
    </citation>
    <scope>NUCLEOTIDE SEQUENCE</scope>
    <source>
        <strain evidence="3">IBT 17660</strain>
    </source>
</reference>
<dbReference type="GO" id="GO:0009313">
    <property type="term" value="P:oligosaccharide catabolic process"/>
    <property type="evidence" value="ECO:0007669"/>
    <property type="project" value="TreeGrafter"/>
</dbReference>
<dbReference type="Proteomes" id="UP001147760">
    <property type="component" value="Unassembled WGS sequence"/>
</dbReference>
<name>A0A9X0BGD4_9EURO</name>
<organism evidence="3 4">
    <name type="scientific">Penicillium desertorum</name>
    <dbReference type="NCBI Taxonomy" id="1303715"/>
    <lineage>
        <taxon>Eukaryota</taxon>
        <taxon>Fungi</taxon>
        <taxon>Dikarya</taxon>
        <taxon>Ascomycota</taxon>
        <taxon>Pezizomycotina</taxon>
        <taxon>Eurotiomycetes</taxon>
        <taxon>Eurotiomycetidae</taxon>
        <taxon>Eurotiales</taxon>
        <taxon>Aspergillaceae</taxon>
        <taxon>Penicillium</taxon>
    </lineage>
</organism>
<evidence type="ECO:0000259" key="2">
    <source>
        <dbReference type="SMART" id="SM00642"/>
    </source>
</evidence>
<dbReference type="OrthoDB" id="1740265at2759"/>
<dbReference type="GO" id="GO:0004556">
    <property type="term" value="F:alpha-amylase activity"/>
    <property type="evidence" value="ECO:0007669"/>
    <property type="project" value="TreeGrafter"/>
</dbReference>
<dbReference type="SUPFAM" id="SSF51445">
    <property type="entry name" value="(Trans)glycosidases"/>
    <property type="match status" value="1"/>
</dbReference>
<dbReference type="InterPro" id="IPR017853">
    <property type="entry name" value="GH"/>
</dbReference>
<protein>
    <recommendedName>
        <fullName evidence="2">Glycosyl hydrolase family 13 catalytic domain-containing protein</fullName>
    </recommendedName>
</protein>
<gene>
    <name evidence="3" type="ORF">N7530_012189</name>
</gene>
<comment type="caution">
    <text evidence="3">The sequence shown here is derived from an EMBL/GenBank/DDBJ whole genome shotgun (WGS) entry which is preliminary data.</text>
</comment>
<dbReference type="InterPro" id="IPR006047">
    <property type="entry name" value="GH13_cat_dom"/>
</dbReference>
<dbReference type="EMBL" id="JAPWDO010000009">
    <property type="protein sequence ID" value="KAJ5456915.1"/>
    <property type="molecule type" value="Genomic_DNA"/>
</dbReference>
<evidence type="ECO:0000313" key="4">
    <source>
        <dbReference type="Proteomes" id="UP001147760"/>
    </source>
</evidence>
<reference evidence="3" key="1">
    <citation type="submission" date="2022-12" db="EMBL/GenBank/DDBJ databases">
        <authorList>
            <person name="Petersen C."/>
        </authorList>
    </citation>
    <scope>NUCLEOTIDE SEQUENCE</scope>
    <source>
        <strain evidence="3">IBT 17660</strain>
    </source>
</reference>
<dbReference type="Pfam" id="PF00128">
    <property type="entry name" value="Alpha-amylase"/>
    <property type="match status" value="1"/>
</dbReference>
<accession>A0A9X0BGD4</accession>
<dbReference type="SMART" id="SM00642">
    <property type="entry name" value="Aamy"/>
    <property type="match status" value="1"/>
</dbReference>
<sequence>MVFDLLERRKKKFTLWIPSGKRFTPSLVLGTFNDCPHATINELFTGPLKSSDTPDLWELDPKDINPPLQNGTVYHYWFELQSTSPSYPANFRVADPFAYTVDYRTIKTRNKHTHPPSVVKFRDDSNGTLWPCDIDGHEPSPVQVPPQDAMPVNNHLVIYELPCSWAKHDPEGGVDGMQIDVGTFSDVLALFDKEVAGQRFREIPQVASGAIVASLGINALELLPAADAWPRGAWGYATSHYYAPDSDLGTSSELVTLVESIHKMKIRFFTDVVMAFGYDPYVSIAFTQFHLNPDYEKDNPDSYVSHSGELRNPWGGTLWRYMQQTNTYNPESGTLENVHPSWAFHHGHLYRWMSDFCIDGLRLDSIENIANYDFIKSYKEKAWSLYQARYGNGPSEFLVIGEEIRNVPIDMISQGTLNTLWNEPFQGRLRAAIIGESSHGDNFEWTVRRMINCTLDSAHPFTDGAQAVNYITSHDVEGFRKERLFDFLWFSHVYDIERRAKLAFACLLTAVGIPMILAGEEFCDQMDRPVTQKQVDPVNYERLVSGWRSRVFDYVATLVELRKKCPALGYNDTEFIHLDQSRGGKIIAWKRGAPDQAPVVVVANFTDQDTPGEKYFVENWPEREREDWREITQKREVPRGWVGREPLMNWEAKIYTYWRG</sequence>
<feature type="domain" description="Glycosyl hydrolase family 13 catalytic" evidence="2">
    <location>
        <begin position="178"/>
        <end position="562"/>
    </location>
</feature>
<dbReference type="Gene3D" id="3.20.20.80">
    <property type="entry name" value="Glycosidases"/>
    <property type="match status" value="1"/>
</dbReference>
<comment type="similarity">
    <text evidence="1">Belongs to the glycosyl hydrolase 13 family.</text>
</comment>
<dbReference type="PANTHER" id="PTHR10357">
    <property type="entry name" value="ALPHA-AMYLASE FAMILY MEMBER"/>
    <property type="match status" value="1"/>
</dbReference>
<evidence type="ECO:0000313" key="3">
    <source>
        <dbReference type="EMBL" id="KAJ5456915.1"/>
    </source>
</evidence>
<dbReference type="PANTHER" id="PTHR10357:SF179">
    <property type="entry name" value="NEUTRAL AND BASIC AMINO ACID TRANSPORT PROTEIN RBAT"/>
    <property type="match status" value="1"/>
</dbReference>
<proteinExistence type="inferred from homology"/>
<dbReference type="AlphaFoldDB" id="A0A9X0BGD4"/>